<dbReference type="SUPFAM" id="SSF51306">
    <property type="entry name" value="LexA/Signal peptidase"/>
    <property type="match status" value="1"/>
</dbReference>
<keyword evidence="7" id="KW-0812">Transmembrane</keyword>
<dbReference type="GO" id="GO:0005886">
    <property type="term" value="C:plasma membrane"/>
    <property type="evidence" value="ECO:0007669"/>
    <property type="project" value="UniProtKB-SubCell"/>
</dbReference>
<feature type="active site" evidence="6">
    <location>
        <position position="129"/>
    </location>
</feature>
<evidence type="ECO:0000256" key="7">
    <source>
        <dbReference type="RuleBase" id="RU362042"/>
    </source>
</evidence>
<dbReference type="AlphaFoldDB" id="A0A375I4V7"/>
<feature type="region of interest" description="Disordered" evidence="8">
    <location>
        <begin position="242"/>
        <end position="268"/>
    </location>
</feature>
<dbReference type="PANTHER" id="PTHR43390">
    <property type="entry name" value="SIGNAL PEPTIDASE I"/>
    <property type="match status" value="1"/>
</dbReference>
<evidence type="ECO:0000256" key="6">
    <source>
        <dbReference type="PIRSR" id="PIRSR600223-1"/>
    </source>
</evidence>
<dbReference type="NCBIfam" id="TIGR02227">
    <property type="entry name" value="sigpep_I_bact"/>
    <property type="match status" value="1"/>
</dbReference>
<dbReference type="GO" id="GO:0004252">
    <property type="term" value="F:serine-type endopeptidase activity"/>
    <property type="evidence" value="ECO:0007669"/>
    <property type="project" value="InterPro"/>
</dbReference>
<evidence type="ECO:0000256" key="2">
    <source>
        <dbReference type="ARBA" id="ARBA00004401"/>
    </source>
</evidence>
<keyword evidence="7" id="KW-0645">Protease</keyword>
<dbReference type="PROSITE" id="PS00761">
    <property type="entry name" value="SPASE_I_3"/>
    <property type="match status" value="1"/>
</dbReference>
<feature type="domain" description="Peptidase S26" evidence="9">
    <location>
        <begin position="36"/>
        <end position="229"/>
    </location>
</feature>
<dbReference type="InterPro" id="IPR019758">
    <property type="entry name" value="Pept_S26A_signal_pept_1_CS"/>
</dbReference>
<dbReference type="EMBL" id="OMOH01000010">
    <property type="protein sequence ID" value="SPF69210.1"/>
    <property type="molecule type" value="Genomic_DNA"/>
</dbReference>
<dbReference type="EC" id="3.4.21.89" evidence="4 7"/>
<keyword evidence="5 7" id="KW-0378">Hydrolase</keyword>
<keyword evidence="7" id="KW-0472">Membrane</keyword>
<feature type="active site" evidence="6">
    <location>
        <position position="65"/>
    </location>
</feature>
<dbReference type="InterPro" id="IPR036286">
    <property type="entry name" value="LexA/Signal_pep-like_sf"/>
</dbReference>
<name>A0A375I4V7_9ACTN</name>
<dbReference type="Pfam" id="PF10502">
    <property type="entry name" value="Peptidase_S26"/>
    <property type="match status" value="1"/>
</dbReference>
<evidence type="ECO:0000256" key="5">
    <source>
        <dbReference type="ARBA" id="ARBA00022801"/>
    </source>
</evidence>
<comment type="catalytic activity">
    <reaction evidence="1 7">
        <text>Cleavage of hydrophobic, N-terminal signal or leader sequences from secreted and periplasmic proteins.</text>
        <dbReference type="EC" id="3.4.21.89"/>
    </reaction>
</comment>
<evidence type="ECO:0000256" key="8">
    <source>
        <dbReference type="SAM" id="MobiDB-lite"/>
    </source>
</evidence>
<accession>A0A375I4V7</accession>
<comment type="subcellular location">
    <subcellularLocation>
        <location evidence="2">Cell membrane</location>
        <topology evidence="2">Single-pass type II membrane protein</topology>
    </subcellularLocation>
    <subcellularLocation>
        <location evidence="7">Membrane</location>
        <topology evidence="7">Single-pass type II membrane protein</topology>
    </subcellularLocation>
</comment>
<dbReference type="PANTHER" id="PTHR43390:SF1">
    <property type="entry name" value="CHLOROPLAST PROCESSING PEPTIDASE"/>
    <property type="match status" value="1"/>
</dbReference>
<sequence>MRTQGKGLGDTADSPDASADKNTRSGRSGFLGFLGEFGLIVVIALILSALLRTFLVQLFVIPSSSMEHTLDIGDRAVVVKPVDFQRGDVVVFRDPGDWLAGSTVTTSPARKVFEFLGVMPASSADHLVKRVIGMPGDHVTCCNQNGQVEVNGTALDETSYLYQTNGVMSSPSDIPFDVVVPADHIFVMGDHRNDSRDSRYHLCDATDGGAEGSAAFVPVADVTGPVVAIALPFSRTTRLHTPETFESVPDADPAPEDPIITLSPCTSS</sequence>
<keyword evidence="7" id="KW-1133">Transmembrane helix</keyword>
<feature type="transmembrane region" description="Helical" evidence="7">
    <location>
        <begin position="37"/>
        <end position="61"/>
    </location>
</feature>
<proteinExistence type="inferred from homology"/>
<evidence type="ECO:0000256" key="3">
    <source>
        <dbReference type="ARBA" id="ARBA00009370"/>
    </source>
</evidence>
<dbReference type="CDD" id="cd06530">
    <property type="entry name" value="S26_SPase_I"/>
    <property type="match status" value="1"/>
</dbReference>
<gene>
    <name evidence="10" type="ORF">PROPJV5_2171</name>
</gene>
<dbReference type="PRINTS" id="PR00727">
    <property type="entry name" value="LEADERPTASE"/>
</dbReference>
<evidence type="ECO:0000256" key="1">
    <source>
        <dbReference type="ARBA" id="ARBA00000677"/>
    </source>
</evidence>
<evidence type="ECO:0000256" key="4">
    <source>
        <dbReference type="ARBA" id="ARBA00013208"/>
    </source>
</evidence>
<dbReference type="InterPro" id="IPR000223">
    <property type="entry name" value="Pept_S26A_signal_pept_1"/>
</dbReference>
<keyword evidence="11" id="KW-1185">Reference proteome</keyword>
<evidence type="ECO:0000259" key="9">
    <source>
        <dbReference type="Pfam" id="PF10502"/>
    </source>
</evidence>
<dbReference type="GO" id="GO:0006465">
    <property type="term" value="P:signal peptide processing"/>
    <property type="evidence" value="ECO:0007669"/>
    <property type="project" value="InterPro"/>
</dbReference>
<dbReference type="Gene3D" id="2.10.109.10">
    <property type="entry name" value="Umud Fragment, subunit A"/>
    <property type="match status" value="1"/>
</dbReference>
<dbReference type="GO" id="GO:0009003">
    <property type="term" value="F:signal peptidase activity"/>
    <property type="evidence" value="ECO:0007669"/>
    <property type="project" value="UniProtKB-EC"/>
</dbReference>
<evidence type="ECO:0000313" key="10">
    <source>
        <dbReference type="EMBL" id="SPF69210.1"/>
    </source>
</evidence>
<reference evidence="11" key="1">
    <citation type="submission" date="2018-02" db="EMBL/GenBank/DDBJ databases">
        <authorList>
            <person name="Hornung B."/>
        </authorList>
    </citation>
    <scope>NUCLEOTIDE SEQUENCE [LARGE SCALE GENOMIC DNA]</scope>
</reference>
<dbReference type="RefSeq" id="WP_239018474.1">
    <property type="nucleotide sequence ID" value="NZ_OMOH01000010.1"/>
</dbReference>
<comment type="similarity">
    <text evidence="3 7">Belongs to the peptidase S26 family.</text>
</comment>
<organism evidence="10 11">
    <name type="scientific">Propionibacterium ruminifibrarum</name>
    <dbReference type="NCBI Taxonomy" id="1962131"/>
    <lineage>
        <taxon>Bacteria</taxon>
        <taxon>Bacillati</taxon>
        <taxon>Actinomycetota</taxon>
        <taxon>Actinomycetes</taxon>
        <taxon>Propionibacteriales</taxon>
        <taxon>Propionibacteriaceae</taxon>
        <taxon>Propionibacterium</taxon>
    </lineage>
</organism>
<feature type="region of interest" description="Disordered" evidence="8">
    <location>
        <begin position="1"/>
        <end position="22"/>
    </location>
</feature>
<dbReference type="Proteomes" id="UP000265962">
    <property type="component" value="Unassembled WGS sequence"/>
</dbReference>
<dbReference type="InterPro" id="IPR019533">
    <property type="entry name" value="Peptidase_S26"/>
</dbReference>
<protein>
    <recommendedName>
        <fullName evidence="4 7">Signal peptidase I</fullName>
        <ecNumber evidence="4 7">3.4.21.89</ecNumber>
    </recommendedName>
</protein>
<evidence type="ECO:0000313" key="11">
    <source>
        <dbReference type="Proteomes" id="UP000265962"/>
    </source>
</evidence>